<feature type="domain" description="MSV199" evidence="1">
    <location>
        <begin position="82"/>
        <end position="222"/>
    </location>
</feature>
<dbReference type="RefSeq" id="YP_008003537.1">
    <property type="nucleotide sequence ID" value="NC_021246.1"/>
</dbReference>
<dbReference type="Proteomes" id="UP000792671">
    <property type="component" value="Genome"/>
</dbReference>
<protein>
    <submittedName>
        <fullName evidence="2">N1R/p28-like protein</fullName>
    </submittedName>
</protein>
<accession>A0A916KPW8</accession>
<name>A0A916KPW8_9POXV</name>
<dbReference type="EMBL" id="HF679134">
    <property type="protein sequence ID" value="CCU56218.1"/>
    <property type="molecule type" value="Genomic_DNA"/>
</dbReference>
<organism evidence="2 3">
    <name type="scientific">Mythimna separata entomopoxvirus 'L'</name>
    <dbReference type="NCBI Taxonomy" id="1293572"/>
    <lineage>
        <taxon>Viruses</taxon>
        <taxon>Varidnaviria</taxon>
        <taxon>Bamfordvirae</taxon>
        <taxon>Nucleocytoviricota</taxon>
        <taxon>Pokkesviricetes</taxon>
        <taxon>Chitovirales</taxon>
        <taxon>Poxviridae</taxon>
        <taxon>Entomopoxvirinae</taxon>
        <taxon>Betaentomopoxvirus</taxon>
        <taxon>Betaentomopoxvirus mseparata</taxon>
        <taxon>Mythimna separata entomopoxvirus</taxon>
    </lineage>
</organism>
<sequence length="364" mass="43904">MILTSELLKSININTKKEILSICKNNNISYNIVKYNNNLIINDPYIVNRRNIEDLSNKTWIYINDTDYNKILDIVINNNPINILDFINNNNYNIELGKWFYDIWYPLFKNNSIIITNEILKFIYDFKGDYPYCNNKIYQFKRNYKAFLIKNDIEFKIIKYNENIIDYYPILKNEINIYSNNNLKQKTWLILSVNDFKESVMLMNNSNSKNIRKYYIKIENILSDYSNYVSEFRISKLKESNEKIKNLIINNKQKYKNGYICILTTKMYENINKYIIHKTENINDFLNSSDDMYLCYYKKVYNIEKIESLLLDVLENFIDKQNRNIVIINYKYLIKIIDLLTNSINSSYDCINDMIKDNFNILYK</sequence>
<dbReference type="KEGG" id="vg:15613642"/>
<dbReference type="GeneID" id="15613642"/>
<proteinExistence type="predicted"/>
<keyword evidence="3" id="KW-1185">Reference proteome</keyword>
<dbReference type="Pfam" id="PF10553">
    <property type="entry name" value="MSV199"/>
    <property type="match status" value="1"/>
</dbReference>
<evidence type="ECO:0000259" key="1">
    <source>
        <dbReference type="Pfam" id="PF10553"/>
    </source>
</evidence>
<evidence type="ECO:0000313" key="2">
    <source>
        <dbReference type="EMBL" id="CCU56218.1"/>
    </source>
</evidence>
<dbReference type="InterPro" id="IPR018879">
    <property type="entry name" value="MSV199_dom"/>
</dbReference>
<evidence type="ECO:0000313" key="3">
    <source>
        <dbReference type="Proteomes" id="UP000792671"/>
    </source>
</evidence>
<reference evidence="2 3" key="1">
    <citation type="journal article" date="2013" name="J. Virol.">
        <title>New Insights into the Evolution of Entomopoxvirinae from the Complete Genome Sequences of Four Entomopoxviruses Infecting Adoxophyes honmai, Choristoneura biennis, Choristoneura rosaceana, and Mythimna separata.</title>
        <authorList>
            <person name="Theze J."/>
            <person name="Takatsuka J."/>
            <person name="Li Z."/>
            <person name="Gallais J."/>
            <person name="Doucet D."/>
            <person name="Arif B."/>
            <person name="Nakai M."/>
            <person name="Herniou E.A."/>
        </authorList>
    </citation>
    <scope>NUCLEOTIDE SEQUENCE [LARGE SCALE GENOMIC DNA]</scope>
</reference>
<gene>
    <name evidence="2" type="ORF">MYSEV_020</name>
</gene>
<dbReference type="OrthoDB" id="32036at10239"/>